<organism evidence="1 2">
    <name type="scientific">Bergeyella zoohelcum</name>
    <dbReference type="NCBI Taxonomy" id="1015"/>
    <lineage>
        <taxon>Bacteria</taxon>
        <taxon>Pseudomonadati</taxon>
        <taxon>Bacteroidota</taxon>
        <taxon>Flavobacteriia</taxon>
        <taxon>Flavobacteriales</taxon>
        <taxon>Weeksellaceae</taxon>
        <taxon>Bergeyella</taxon>
    </lineage>
</organism>
<evidence type="ECO:0000313" key="1">
    <source>
        <dbReference type="EMBL" id="SSZ55875.1"/>
    </source>
</evidence>
<proteinExistence type="predicted"/>
<dbReference type="Proteomes" id="UP000255515">
    <property type="component" value="Unassembled WGS sequence"/>
</dbReference>
<sequence length="46" mass="5337">MIFFFFFLPCKGLILYPDKGEIVQGSLFDKQQDILSIMSETKIHVV</sequence>
<name>A0A376C303_9FLAO</name>
<gene>
    <name evidence="1" type="ORF">NCTC11661_01274</name>
</gene>
<dbReference type="EMBL" id="UFTJ01000002">
    <property type="protein sequence ID" value="SSZ55875.1"/>
    <property type="molecule type" value="Genomic_DNA"/>
</dbReference>
<dbReference type="AlphaFoldDB" id="A0A376C303"/>
<accession>A0A376C303</accession>
<evidence type="ECO:0000313" key="2">
    <source>
        <dbReference type="Proteomes" id="UP000255515"/>
    </source>
</evidence>
<reference evidence="1 2" key="1">
    <citation type="submission" date="2018-06" db="EMBL/GenBank/DDBJ databases">
        <authorList>
            <consortium name="Pathogen Informatics"/>
            <person name="Doyle S."/>
        </authorList>
    </citation>
    <scope>NUCLEOTIDE SEQUENCE [LARGE SCALE GENOMIC DNA]</scope>
    <source>
        <strain evidence="1 2">NCTC11661</strain>
    </source>
</reference>
<protein>
    <submittedName>
        <fullName evidence="1">Uncharacterized protein</fullName>
    </submittedName>
</protein>